<evidence type="ECO:0000256" key="1">
    <source>
        <dbReference type="ARBA" id="ARBA00004651"/>
    </source>
</evidence>
<evidence type="ECO:0000256" key="6">
    <source>
        <dbReference type="ARBA" id="ARBA00023136"/>
    </source>
</evidence>
<comment type="subcellular location">
    <subcellularLocation>
        <location evidence="1 7">Cell membrane</location>
        <topology evidence="1 7">Multi-pass membrane protein</topology>
    </subcellularLocation>
</comment>
<feature type="transmembrane region" description="Helical" evidence="7">
    <location>
        <begin position="38"/>
        <end position="64"/>
    </location>
</feature>
<evidence type="ECO:0000313" key="11">
    <source>
        <dbReference type="Proteomes" id="UP001500620"/>
    </source>
</evidence>
<comment type="caution">
    <text evidence="10">The sequence shown here is derived from an EMBL/GenBank/DDBJ whole genome shotgun (WGS) entry which is preliminary data.</text>
</comment>
<feature type="transmembrane region" description="Helical" evidence="7">
    <location>
        <begin position="101"/>
        <end position="125"/>
    </location>
</feature>
<evidence type="ECO:0000256" key="4">
    <source>
        <dbReference type="ARBA" id="ARBA00022692"/>
    </source>
</evidence>
<feature type="region of interest" description="Disordered" evidence="8">
    <location>
        <begin position="1"/>
        <end position="31"/>
    </location>
</feature>
<evidence type="ECO:0000256" key="8">
    <source>
        <dbReference type="SAM" id="MobiDB-lite"/>
    </source>
</evidence>
<name>A0ABP8D7E6_9ACTN</name>
<dbReference type="RefSeq" id="WP_345127561.1">
    <property type="nucleotide sequence ID" value="NZ_BAABAT010000007.1"/>
</dbReference>
<comment type="similarity">
    <text evidence="7">Belongs to the binding-protein-dependent transport system permease family.</text>
</comment>
<feature type="domain" description="ABC transmembrane type-1" evidence="9">
    <location>
        <begin position="97"/>
        <end position="311"/>
    </location>
</feature>
<sequence>MSTLSPASIAQAAPAPEAPAERAGRRSRGRLGRGRDGVTAYLMIAPMVVLLGIFVVWPLCYSFYLSTFKISFYQPSEFVGLDFYKYVLTSSGFWKALGVGLYYTFLTVPAELVLSLLLATFIKTLSGKVAAFVKTTVYLPAVVSTVIAAVIFVFMYQDQGVTNWLIGFVSAGPVDWLNDPDTALPSIAVAGIWLRFGLTTLILLAGLLDIPQAYYEAAALDGAGYLRRTFSITIPLLKNVVLYLLVTECTLAIQMFDLPLVMTNGGPVDATVTPNLYIFNRFRDFTPYATSFSLAASLLLFIVLGLISLVIFRLVNSDKSVDG</sequence>
<dbReference type="PANTHER" id="PTHR30193">
    <property type="entry name" value="ABC TRANSPORTER PERMEASE PROTEIN"/>
    <property type="match status" value="1"/>
</dbReference>
<dbReference type="Proteomes" id="UP001500620">
    <property type="component" value="Unassembled WGS sequence"/>
</dbReference>
<reference evidence="11" key="1">
    <citation type="journal article" date="2019" name="Int. J. Syst. Evol. Microbiol.">
        <title>The Global Catalogue of Microorganisms (GCM) 10K type strain sequencing project: providing services to taxonomists for standard genome sequencing and annotation.</title>
        <authorList>
            <consortium name="The Broad Institute Genomics Platform"/>
            <consortium name="The Broad Institute Genome Sequencing Center for Infectious Disease"/>
            <person name="Wu L."/>
            <person name="Ma J."/>
        </authorList>
    </citation>
    <scope>NUCLEOTIDE SEQUENCE [LARGE SCALE GENOMIC DNA]</scope>
    <source>
        <strain evidence="11">JCM 17441</strain>
    </source>
</reference>
<keyword evidence="5 7" id="KW-1133">Transmembrane helix</keyword>
<feature type="transmembrane region" description="Helical" evidence="7">
    <location>
        <begin position="183"/>
        <end position="208"/>
    </location>
</feature>
<evidence type="ECO:0000313" key="10">
    <source>
        <dbReference type="EMBL" id="GAA4249256.1"/>
    </source>
</evidence>
<dbReference type="SUPFAM" id="SSF161098">
    <property type="entry name" value="MetI-like"/>
    <property type="match status" value="1"/>
</dbReference>
<feature type="transmembrane region" description="Helical" evidence="7">
    <location>
        <begin position="236"/>
        <end position="256"/>
    </location>
</feature>
<keyword evidence="11" id="KW-1185">Reference proteome</keyword>
<keyword evidence="3" id="KW-1003">Cell membrane</keyword>
<proteinExistence type="inferred from homology"/>
<dbReference type="PANTHER" id="PTHR30193:SF37">
    <property type="entry name" value="INNER MEMBRANE ABC TRANSPORTER PERMEASE PROTEIN YCJO"/>
    <property type="match status" value="1"/>
</dbReference>
<evidence type="ECO:0000259" key="9">
    <source>
        <dbReference type="PROSITE" id="PS50928"/>
    </source>
</evidence>
<feature type="transmembrane region" description="Helical" evidence="7">
    <location>
        <begin position="137"/>
        <end position="156"/>
    </location>
</feature>
<keyword evidence="2 7" id="KW-0813">Transport</keyword>
<dbReference type="InterPro" id="IPR051393">
    <property type="entry name" value="ABC_transporter_permease"/>
</dbReference>
<evidence type="ECO:0000256" key="3">
    <source>
        <dbReference type="ARBA" id="ARBA00022475"/>
    </source>
</evidence>
<accession>A0ABP8D7E6</accession>
<dbReference type="InterPro" id="IPR000515">
    <property type="entry name" value="MetI-like"/>
</dbReference>
<feature type="compositionally biased region" description="Low complexity" evidence="8">
    <location>
        <begin position="1"/>
        <end position="15"/>
    </location>
</feature>
<organism evidence="10 11">
    <name type="scientific">Dactylosporangium darangshiense</name>
    <dbReference type="NCBI Taxonomy" id="579108"/>
    <lineage>
        <taxon>Bacteria</taxon>
        <taxon>Bacillati</taxon>
        <taxon>Actinomycetota</taxon>
        <taxon>Actinomycetes</taxon>
        <taxon>Micromonosporales</taxon>
        <taxon>Micromonosporaceae</taxon>
        <taxon>Dactylosporangium</taxon>
    </lineage>
</organism>
<evidence type="ECO:0000256" key="7">
    <source>
        <dbReference type="RuleBase" id="RU363032"/>
    </source>
</evidence>
<keyword evidence="4 7" id="KW-0812">Transmembrane</keyword>
<dbReference type="CDD" id="cd06261">
    <property type="entry name" value="TM_PBP2"/>
    <property type="match status" value="1"/>
</dbReference>
<gene>
    <name evidence="10" type="ORF">GCM10022255_032530</name>
</gene>
<evidence type="ECO:0000256" key="5">
    <source>
        <dbReference type="ARBA" id="ARBA00022989"/>
    </source>
</evidence>
<dbReference type="EMBL" id="BAABAT010000007">
    <property type="protein sequence ID" value="GAA4249256.1"/>
    <property type="molecule type" value="Genomic_DNA"/>
</dbReference>
<feature type="transmembrane region" description="Helical" evidence="7">
    <location>
        <begin position="292"/>
        <end position="315"/>
    </location>
</feature>
<dbReference type="InterPro" id="IPR035906">
    <property type="entry name" value="MetI-like_sf"/>
</dbReference>
<keyword evidence="6 7" id="KW-0472">Membrane</keyword>
<dbReference type="Pfam" id="PF00528">
    <property type="entry name" value="BPD_transp_1"/>
    <property type="match status" value="1"/>
</dbReference>
<dbReference type="PROSITE" id="PS50928">
    <property type="entry name" value="ABC_TM1"/>
    <property type="match status" value="1"/>
</dbReference>
<protein>
    <submittedName>
        <fullName evidence="10">Sugar ABC transporter permease</fullName>
    </submittedName>
</protein>
<dbReference type="Gene3D" id="1.10.3720.10">
    <property type="entry name" value="MetI-like"/>
    <property type="match status" value="1"/>
</dbReference>
<evidence type="ECO:0000256" key="2">
    <source>
        <dbReference type="ARBA" id="ARBA00022448"/>
    </source>
</evidence>